<evidence type="ECO:0000313" key="2">
    <source>
        <dbReference type="Proteomes" id="UP000254835"/>
    </source>
</evidence>
<accession>A0A380PRB0</accession>
<dbReference type="GeneID" id="57906209"/>
<gene>
    <name evidence="1" type="ORF">NCTC11470_00953</name>
</gene>
<proteinExistence type="predicted"/>
<dbReference type="Proteomes" id="UP000254835">
    <property type="component" value="Unassembled WGS sequence"/>
</dbReference>
<organism evidence="1 2">
    <name type="scientific">Yersinia frederiksenii</name>
    <dbReference type="NCBI Taxonomy" id="29484"/>
    <lineage>
        <taxon>Bacteria</taxon>
        <taxon>Pseudomonadati</taxon>
        <taxon>Pseudomonadota</taxon>
        <taxon>Gammaproteobacteria</taxon>
        <taxon>Enterobacterales</taxon>
        <taxon>Yersiniaceae</taxon>
        <taxon>Yersinia</taxon>
    </lineage>
</organism>
<dbReference type="AlphaFoldDB" id="A0A380PRB0"/>
<protein>
    <submittedName>
        <fullName evidence="1">Phage-like protein</fullName>
    </submittedName>
</protein>
<dbReference type="RefSeq" id="WP_032912241.1">
    <property type="nucleotide sequence ID" value="NZ_CP023964.1"/>
</dbReference>
<dbReference type="OrthoDB" id="6625935at2"/>
<sequence>MINMKNLIQYLPLNGAVLIHCKNGKIVSIKQIRADQFVASLPAFIELAERAGYIVTNPDI</sequence>
<dbReference type="EMBL" id="UHJA01000001">
    <property type="protein sequence ID" value="SUP75933.1"/>
    <property type="molecule type" value="Genomic_DNA"/>
</dbReference>
<evidence type="ECO:0000313" key="1">
    <source>
        <dbReference type="EMBL" id="SUP75933.1"/>
    </source>
</evidence>
<name>A0A380PRB0_YERFR</name>
<reference evidence="1 2" key="1">
    <citation type="submission" date="2018-06" db="EMBL/GenBank/DDBJ databases">
        <authorList>
            <consortium name="Pathogen Informatics"/>
            <person name="Doyle S."/>
        </authorList>
    </citation>
    <scope>NUCLEOTIDE SEQUENCE [LARGE SCALE GENOMIC DNA]</scope>
    <source>
        <strain evidence="1 2">NCTC11470</strain>
    </source>
</reference>